<evidence type="ECO:0000313" key="3">
    <source>
        <dbReference type="Proteomes" id="UP000632125"/>
    </source>
</evidence>
<dbReference type="PANTHER" id="PTHR48094:SF19">
    <property type="entry name" value="DJ-1_PFPI DOMAIN-CONTAINING PROTEIN"/>
    <property type="match status" value="1"/>
</dbReference>
<evidence type="ECO:0000313" key="2">
    <source>
        <dbReference type="EMBL" id="MBD2871299.1"/>
    </source>
</evidence>
<dbReference type="Gene3D" id="3.40.50.880">
    <property type="match status" value="1"/>
</dbReference>
<keyword evidence="3" id="KW-1185">Reference proteome</keyword>
<dbReference type="AlphaFoldDB" id="A0A927CPF9"/>
<dbReference type="Pfam" id="PF01965">
    <property type="entry name" value="DJ-1_PfpI"/>
    <property type="match status" value="1"/>
</dbReference>
<sequence>MKQVLVFLTDGFADWEASYVSAELNNPQSGYEVKTIAVDLEPKTSMGGFKVLPDYAAGGEEWTKLDVAMLIVPGGTNWSDPVNLPAKEVIASCLDRQAGVAAICDATTFLGRHGFLERHKHTGNMLANLKQGAPEYRGEANYVEAQAVADGPLITANGSAAVEFSKLILEKLGVYEGEALEEWYGIFKKGYLGA</sequence>
<accession>A0A927CPF9</accession>
<dbReference type="Proteomes" id="UP000632125">
    <property type="component" value="Unassembled WGS sequence"/>
</dbReference>
<dbReference type="GO" id="GO:0005737">
    <property type="term" value="C:cytoplasm"/>
    <property type="evidence" value="ECO:0007669"/>
    <property type="project" value="TreeGrafter"/>
</dbReference>
<protein>
    <submittedName>
        <fullName evidence="2">Glutamine amidotransferase</fullName>
    </submittedName>
</protein>
<dbReference type="PANTHER" id="PTHR48094">
    <property type="entry name" value="PROTEIN/NUCLEIC ACID DEGLYCASE DJ-1-RELATED"/>
    <property type="match status" value="1"/>
</dbReference>
<name>A0A927CPF9_9BACL</name>
<evidence type="ECO:0000259" key="1">
    <source>
        <dbReference type="Pfam" id="PF01965"/>
    </source>
</evidence>
<dbReference type="EMBL" id="JACXIY010000028">
    <property type="protein sequence ID" value="MBD2871299.1"/>
    <property type="molecule type" value="Genomic_DNA"/>
</dbReference>
<feature type="domain" description="DJ-1/PfpI" evidence="1">
    <location>
        <begin position="2"/>
        <end position="170"/>
    </location>
</feature>
<reference evidence="2" key="1">
    <citation type="submission" date="2020-09" db="EMBL/GenBank/DDBJ databases">
        <title>A novel bacterium of genus Paenibacillus, isolated from South China Sea.</title>
        <authorList>
            <person name="Huang H."/>
            <person name="Mo K."/>
            <person name="Hu Y."/>
        </authorList>
    </citation>
    <scope>NUCLEOTIDE SEQUENCE</scope>
    <source>
        <strain evidence="2">IB182493</strain>
    </source>
</reference>
<dbReference type="CDD" id="cd03140">
    <property type="entry name" value="GATase1_PfpI_3"/>
    <property type="match status" value="1"/>
</dbReference>
<gene>
    <name evidence="2" type="ORF">IDH41_22175</name>
</gene>
<dbReference type="InterPro" id="IPR002818">
    <property type="entry name" value="DJ-1/PfpI"/>
</dbReference>
<organism evidence="2 3">
    <name type="scientific">Paenibacillus arenilitoris</name>
    <dbReference type="NCBI Taxonomy" id="2772299"/>
    <lineage>
        <taxon>Bacteria</taxon>
        <taxon>Bacillati</taxon>
        <taxon>Bacillota</taxon>
        <taxon>Bacilli</taxon>
        <taxon>Bacillales</taxon>
        <taxon>Paenibacillaceae</taxon>
        <taxon>Paenibacillus</taxon>
    </lineage>
</organism>
<proteinExistence type="predicted"/>
<keyword evidence="2" id="KW-0315">Glutamine amidotransferase</keyword>
<dbReference type="InterPro" id="IPR029062">
    <property type="entry name" value="Class_I_gatase-like"/>
</dbReference>
<dbReference type="InterPro" id="IPR050325">
    <property type="entry name" value="Prot/Nucl_acid_deglycase"/>
</dbReference>
<dbReference type="RefSeq" id="WP_190864956.1">
    <property type="nucleotide sequence ID" value="NZ_JACXIY010000028.1"/>
</dbReference>
<comment type="caution">
    <text evidence="2">The sequence shown here is derived from an EMBL/GenBank/DDBJ whole genome shotgun (WGS) entry which is preliminary data.</text>
</comment>
<dbReference type="SUPFAM" id="SSF52317">
    <property type="entry name" value="Class I glutamine amidotransferase-like"/>
    <property type="match status" value="1"/>
</dbReference>